<comment type="caution">
    <text evidence="5">The sequence shown here is derived from an EMBL/GenBank/DDBJ whole genome shotgun (WGS) entry which is preliminary data.</text>
</comment>
<feature type="non-terminal residue" evidence="5">
    <location>
        <position position="1"/>
    </location>
</feature>
<proteinExistence type="predicted"/>
<organism evidence="5 6">
    <name type="scientific">Plectosphaerella cucumerina</name>
    <dbReference type="NCBI Taxonomy" id="40658"/>
    <lineage>
        <taxon>Eukaryota</taxon>
        <taxon>Fungi</taxon>
        <taxon>Dikarya</taxon>
        <taxon>Ascomycota</taxon>
        <taxon>Pezizomycotina</taxon>
        <taxon>Sordariomycetes</taxon>
        <taxon>Hypocreomycetidae</taxon>
        <taxon>Glomerellales</taxon>
        <taxon>Plectosphaerellaceae</taxon>
        <taxon>Plectosphaerella</taxon>
    </lineage>
</organism>
<reference evidence="5" key="1">
    <citation type="journal article" date="2021" name="Nat. Commun.">
        <title>Genetic determinants of endophytism in the Arabidopsis root mycobiome.</title>
        <authorList>
            <person name="Mesny F."/>
            <person name="Miyauchi S."/>
            <person name="Thiergart T."/>
            <person name="Pickel B."/>
            <person name="Atanasova L."/>
            <person name="Karlsson M."/>
            <person name="Huettel B."/>
            <person name="Barry K.W."/>
            <person name="Haridas S."/>
            <person name="Chen C."/>
            <person name="Bauer D."/>
            <person name="Andreopoulos W."/>
            <person name="Pangilinan J."/>
            <person name="LaButti K."/>
            <person name="Riley R."/>
            <person name="Lipzen A."/>
            <person name="Clum A."/>
            <person name="Drula E."/>
            <person name="Henrissat B."/>
            <person name="Kohler A."/>
            <person name="Grigoriev I.V."/>
            <person name="Martin F.M."/>
            <person name="Hacquard S."/>
        </authorList>
    </citation>
    <scope>NUCLEOTIDE SEQUENCE</scope>
    <source>
        <strain evidence="5">MPI-CAGE-AT-0016</strain>
    </source>
</reference>
<evidence type="ECO:0000256" key="3">
    <source>
        <dbReference type="SAM" id="MobiDB-lite"/>
    </source>
</evidence>
<feature type="non-terminal residue" evidence="5">
    <location>
        <position position="453"/>
    </location>
</feature>
<evidence type="ECO:0000313" key="6">
    <source>
        <dbReference type="Proteomes" id="UP000813385"/>
    </source>
</evidence>
<dbReference type="PANTHER" id="PTHR44145">
    <property type="entry name" value="DNAJ HOMOLOG SUBFAMILY A MEMBER 3, MITOCHONDRIAL"/>
    <property type="match status" value="1"/>
</dbReference>
<keyword evidence="6" id="KW-1185">Reference proteome</keyword>
<feature type="coiled-coil region" evidence="2">
    <location>
        <begin position="136"/>
        <end position="163"/>
    </location>
</feature>
<dbReference type="InterPro" id="IPR036869">
    <property type="entry name" value="J_dom_sf"/>
</dbReference>
<dbReference type="InterPro" id="IPR051938">
    <property type="entry name" value="Apopto_cytoskel_mod"/>
</dbReference>
<dbReference type="AlphaFoldDB" id="A0A8K0TS47"/>
<evidence type="ECO:0000256" key="1">
    <source>
        <dbReference type="ARBA" id="ARBA00023186"/>
    </source>
</evidence>
<feature type="domain" description="J" evidence="4">
    <location>
        <begin position="21"/>
        <end position="85"/>
    </location>
</feature>
<keyword evidence="2" id="KW-0175">Coiled coil</keyword>
<dbReference type="SUPFAM" id="SSF46565">
    <property type="entry name" value="Chaperone J-domain"/>
    <property type="match status" value="1"/>
</dbReference>
<sequence>SEEHEQAVVDYKRMLQKHADTLYGHLGLQSTATAKDVKSAHKKWAFKLHPDQNKSKDAREWYAKVQKAYLTLGDEEKRRRYDAKHQKRGMGVSFEEGRSAPSESDSELDNENIPPPNAKVMKALTSIADDVVTCLMSDDQEARRLAKENIREANRKIQAANAKSGVNKTAYTFKRKSPELQPLAQDFRRLKAWLKAGSVRLASDLGRALIKNFDDFRKQPQNQWPQSWTDSVTAVITAAHESMGRSFSVLLPKKNLAKAERPKDSDSDIDWDIDSDPEPESDPIEDIAMTDVGQLLPQDERYWAIGPDSLTLQVKPGFTEGGRRILGYRAWYPAGLWRKGAKFDPETAEPSRMQFIIQGFGRRIELVASSSLGESVKYAYLDQKPSRKNFVPNRREEIHANIPAPAKVKDYACYHSVRPSLPDGVALCEAHDGKEFLISRAILRIIMGKDDAD</sequence>
<dbReference type="InterPro" id="IPR001623">
    <property type="entry name" value="DnaJ_domain"/>
</dbReference>
<keyword evidence="1" id="KW-0143">Chaperone</keyword>
<dbReference type="Pfam" id="PF00226">
    <property type="entry name" value="DnaJ"/>
    <property type="match status" value="1"/>
</dbReference>
<dbReference type="CDD" id="cd06257">
    <property type="entry name" value="DnaJ"/>
    <property type="match status" value="1"/>
</dbReference>
<dbReference type="Proteomes" id="UP000813385">
    <property type="component" value="Unassembled WGS sequence"/>
</dbReference>
<evidence type="ECO:0000259" key="4">
    <source>
        <dbReference type="PROSITE" id="PS50076"/>
    </source>
</evidence>
<dbReference type="EMBL" id="JAGPXD010000001">
    <property type="protein sequence ID" value="KAH7377215.1"/>
    <property type="molecule type" value="Genomic_DNA"/>
</dbReference>
<protein>
    <recommendedName>
        <fullName evidence="4">J domain-containing protein</fullName>
    </recommendedName>
</protein>
<evidence type="ECO:0000313" key="5">
    <source>
        <dbReference type="EMBL" id="KAH7377215.1"/>
    </source>
</evidence>
<dbReference type="OrthoDB" id="10250354at2759"/>
<dbReference type="PANTHER" id="PTHR44145:SF3">
    <property type="entry name" value="DNAJ HOMOLOG SUBFAMILY A MEMBER 3, MITOCHONDRIAL"/>
    <property type="match status" value="1"/>
</dbReference>
<name>A0A8K0TS47_9PEZI</name>
<evidence type="ECO:0000256" key="2">
    <source>
        <dbReference type="SAM" id="Coils"/>
    </source>
</evidence>
<gene>
    <name evidence="5" type="ORF">B0T11DRAFT_213153</name>
</gene>
<feature type="compositionally biased region" description="Acidic residues" evidence="3">
    <location>
        <begin position="267"/>
        <end position="284"/>
    </location>
</feature>
<dbReference type="PROSITE" id="PS50076">
    <property type="entry name" value="DNAJ_2"/>
    <property type="match status" value="1"/>
</dbReference>
<dbReference type="SMART" id="SM00271">
    <property type="entry name" value="DnaJ"/>
    <property type="match status" value="1"/>
</dbReference>
<accession>A0A8K0TS47</accession>
<feature type="region of interest" description="Disordered" evidence="3">
    <location>
        <begin position="259"/>
        <end position="284"/>
    </location>
</feature>
<dbReference type="Gene3D" id="1.10.287.110">
    <property type="entry name" value="DnaJ domain"/>
    <property type="match status" value="1"/>
</dbReference>
<feature type="region of interest" description="Disordered" evidence="3">
    <location>
        <begin position="79"/>
        <end position="115"/>
    </location>
</feature>
<dbReference type="PRINTS" id="PR00625">
    <property type="entry name" value="JDOMAIN"/>
</dbReference>